<dbReference type="Proteomes" id="UP000295726">
    <property type="component" value="Unassembled WGS sequence"/>
</dbReference>
<organism evidence="1 2">
    <name type="scientific">Muricomes intestini</name>
    <dbReference type="NCBI Taxonomy" id="1796634"/>
    <lineage>
        <taxon>Bacteria</taxon>
        <taxon>Bacillati</taxon>
        <taxon>Bacillota</taxon>
        <taxon>Clostridia</taxon>
        <taxon>Lachnospirales</taxon>
        <taxon>Lachnospiraceae</taxon>
        <taxon>Muricomes</taxon>
    </lineage>
</organism>
<reference evidence="1 2" key="1">
    <citation type="submission" date="2019-03" db="EMBL/GenBank/DDBJ databases">
        <title>Genomic Encyclopedia of Type Strains, Phase IV (KMG-IV): sequencing the most valuable type-strain genomes for metagenomic binning, comparative biology and taxonomic classification.</title>
        <authorList>
            <person name="Goeker M."/>
        </authorList>
    </citation>
    <scope>NUCLEOTIDE SEQUENCE [LARGE SCALE GENOMIC DNA]</scope>
    <source>
        <strain evidence="1 2">DSM 29489</strain>
    </source>
</reference>
<evidence type="ECO:0000313" key="2">
    <source>
        <dbReference type="Proteomes" id="UP000295726"/>
    </source>
</evidence>
<keyword evidence="2" id="KW-1185">Reference proteome</keyword>
<protein>
    <submittedName>
        <fullName evidence="1">Uncharacterized protein DUF3841</fullName>
    </submittedName>
</protein>
<proteinExistence type="predicted"/>
<dbReference type="AlphaFoldDB" id="A0A4R3K3Y6"/>
<gene>
    <name evidence="1" type="ORF">EDD59_11763</name>
</gene>
<dbReference type="RefSeq" id="WP_132382225.1">
    <property type="nucleotide sequence ID" value="NZ_DAIUIE010000036.1"/>
</dbReference>
<dbReference type="EMBL" id="SLZZ01000017">
    <property type="protein sequence ID" value="TCS77454.1"/>
    <property type="molecule type" value="Genomic_DNA"/>
</dbReference>
<name>A0A4R3K3Y6_9FIRM</name>
<evidence type="ECO:0000313" key="1">
    <source>
        <dbReference type="EMBL" id="TCS77454.1"/>
    </source>
</evidence>
<sequence>MKADETVTMWSGQQEIVMDTLNETGRYIVKKSYVEEKYKETAWIFQEAYQYLAQCAKELIPKPADAESPVWLYKYARHIYGSEGMYYLELRIPKEKLITFDTRKWSRILNLNYVGKSEQEEAEFQKWLEKRGIRDNLAIFSTPFYPNEKQKIKKSWSNLLEVPVEDDEYTQGMTWELQKEWIQTIEKAQAL</sequence>
<dbReference type="InterPro" id="IPR024211">
    <property type="entry name" value="DUF3841"/>
</dbReference>
<accession>A0A4R3K3Y6</accession>
<comment type="caution">
    <text evidence="1">The sequence shown here is derived from an EMBL/GenBank/DDBJ whole genome shotgun (WGS) entry which is preliminary data.</text>
</comment>
<dbReference type="OrthoDB" id="1751953at2"/>
<dbReference type="Pfam" id="PF12952">
    <property type="entry name" value="DUF3841"/>
    <property type="match status" value="1"/>
</dbReference>